<dbReference type="EnsemblMetazoa" id="PPA45533.1">
    <property type="protein sequence ID" value="PPA45533.1"/>
    <property type="gene ID" value="WBGene00283902"/>
</dbReference>
<accession>A0A2A6C3T9</accession>
<keyword evidence="2" id="KW-1185">Reference proteome</keyword>
<reference evidence="1" key="2">
    <citation type="submission" date="2022-06" db="UniProtKB">
        <authorList>
            <consortium name="EnsemblMetazoa"/>
        </authorList>
    </citation>
    <scope>IDENTIFICATION</scope>
    <source>
        <strain evidence="1">PS312</strain>
    </source>
</reference>
<gene>
    <name evidence="1" type="primary">WBGene00283902</name>
</gene>
<protein>
    <submittedName>
        <fullName evidence="1">Uncharacterized protein</fullName>
    </submittedName>
</protein>
<evidence type="ECO:0000313" key="2">
    <source>
        <dbReference type="Proteomes" id="UP000005239"/>
    </source>
</evidence>
<evidence type="ECO:0000313" key="1">
    <source>
        <dbReference type="EnsemblMetazoa" id="PPA45533.1"/>
    </source>
</evidence>
<sequence>MQLRFLLFTWTTGYIFQFCTHGALGIMNFTAEDEPRNRADPGCCPTFDSDHNCTGGIVSVPWLLLESFFCTGQTFASVILMGWLLFNHPRLHRNLMHLWGYSAPLSSVIDVSSIAPIKSEGDVYFGMLHKLWT</sequence>
<dbReference type="AlphaFoldDB" id="A0A2A6C3T9"/>
<organism evidence="1 2">
    <name type="scientific">Pristionchus pacificus</name>
    <name type="common">Parasitic nematode worm</name>
    <dbReference type="NCBI Taxonomy" id="54126"/>
    <lineage>
        <taxon>Eukaryota</taxon>
        <taxon>Metazoa</taxon>
        <taxon>Ecdysozoa</taxon>
        <taxon>Nematoda</taxon>
        <taxon>Chromadorea</taxon>
        <taxon>Rhabditida</taxon>
        <taxon>Rhabditina</taxon>
        <taxon>Diplogasteromorpha</taxon>
        <taxon>Diplogasteroidea</taxon>
        <taxon>Neodiplogasteridae</taxon>
        <taxon>Pristionchus</taxon>
    </lineage>
</organism>
<proteinExistence type="predicted"/>
<name>A0A2A6C3T9_PRIPA</name>
<reference evidence="2" key="1">
    <citation type="journal article" date="2008" name="Nat. Genet.">
        <title>The Pristionchus pacificus genome provides a unique perspective on nematode lifestyle and parasitism.</title>
        <authorList>
            <person name="Dieterich C."/>
            <person name="Clifton S.W."/>
            <person name="Schuster L.N."/>
            <person name="Chinwalla A."/>
            <person name="Delehaunty K."/>
            <person name="Dinkelacker I."/>
            <person name="Fulton L."/>
            <person name="Fulton R."/>
            <person name="Godfrey J."/>
            <person name="Minx P."/>
            <person name="Mitreva M."/>
            <person name="Roeseler W."/>
            <person name="Tian H."/>
            <person name="Witte H."/>
            <person name="Yang S.P."/>
            <person name="Wilson R.K."/>
            <person name="Sommer R.J."/>
        </authorList>
    </citation>
    <scope>NUCLEOTIDE SEQUENCE [LARGE SCALE GENOMIC DNA]</scope>
    <source>
        <strain evidence="2">PS312</strain>
    </source>
</reference>
<dbReference type="Proteomes" id="UP000005239">
    <property type="component" value="Unassembled WGS sequence"/>
</dbReference>
<accession>A0A8R1Z2H1</accession>